<dbReference type="Proteomes" id="UP000298663">
    <property type="component" value="Chromosome X"/>
</dbReference>
<organism evidence="1 2">
    <name type="scientific">Steinernema carpocapsae</name>
    <name type="common">Entomopathogenic nematode</name>
    <dbReference type="NCBI Taxonomy" id="34508"/>
    <lineage>
        <taxon>Eukaryota</taxon>
        <taxon>Metazoa</taxon>
        <taxon>Ecdysozoa</taxon>
        <taxon>Nematoda</taxon>
        <taxon>Chromadorea</taxon>
        <taxon>Rhabditida</taxon>
        <taxon>Tylenchina</taxon>
        <taxon>Panagrolaimomorpha</taxon>
        <taxon>Strongyloidoidea</taxon>
        <taxon>Steinernematidae</taxon>
        <taxon>Steinernema</taxon>
    </lineage>
</organism>
<evidence type="ECO:0000313" key="2">
    <source>
        <dbReference type="Proteomes" id="UP000298663"/>
    </source>
</evidence>
<reference evidence="1 2" key="1">
    <citation type="journal article" date="2015" name="Genome Biol.">
        <title>Comparative genomics of Steinernema reveals deeply conserved gene regulatory networks.</title>
        <authorList>
            <person name="Dillman A.R."/>
            <person name="Macchietto M."/>
            <person name="Porter C.F."/>
            <person name="Rogers A."/>
            <person name="Williams B."/>
            <person name="Antoshechkin I."/>
            <person name="Lee M.M."/>
            <person name="Goodwin Z."/>
            <person name="Lu X."/>
            <person name="Lewis E.E."/>
            <person name="Goodrich-Blair H."/>
            <person name="Stock S.P."/>
            <person name="Adams B.J."/>
            <person name="Sternberg P.W."/>
            <person name="Mortazavi A."/>
        </authorList>
    </citation>
    <scope>NUCLEOTIDE SEQUENCE [LARGE SCALE GENOMIC DNA]</scope>
    <source>
        <strain evidence="1 2">ALL</strain>
    </source>
</reference>
<reference evidence="1 2" key="2">
    <citation type="journal article" date="2019" name="G3 (Bethesda)">
        <title>Hybrid Assembly of the Genome of the Entomopathogenic Nematode Steinernema carpocapsae Identifies the X-Chromosome.</title>
        <authorList>
            <person name="Serra L."/>
            <person name="Macchietto M."/>
            <person name="Macias-Munoz A."/>
            <person name="McGill C.J."/>
            <person name="Rodriguez I.M."/>
            <person name="Rodriguez B."/>
            <person name="Murad R."/>
            <person name="Mortazavi A."/>
        </authorList>
    </citation>
    <scope>NUCLEOTIDE SEQUENCE [LARGE SCALE GENOMIC DNA]</scope>
    <source>
        <strain evidence="1 2">ALL</strain>
    </source>
</reference>
<dbReference type="EMBL" id="CM016762">
    <property type="protein sequence ID" value="TMS35807.1"/>
    <property type="molecule type" value="Genomic_DNA"/>
</dbReference>
<comment type="caution">
    <text evidence="1">The sequence shown here is derived from an EMBL/GenBank/DDBJ whole genome shotgun (WGS) entry which is preliminary data.</text>
</comment>
<proteinExistence type="predicted"/>
<dbReference type="AlphaFoldDB" id="A0A4U8UUF0"/>
<gene>
    <name evidence="1" type="ORF">L596_003123</name>
</gene>
<evidence type="ECO:0000313" key="1">
    <source>
        <dbReference type="EMBL" id="TMS35807.1"/>
    </source>
</evidence>
<sequence length="103" mass="11584">MVVSFGDGEHVLGVVLPDFLDEVPRVLGTSHSRVQRFKEPHLIGLAGEAGRHYLRKSEACMRNERITQHPCNKNVTKEAHTTQDSLCAGKWQSSRWRQTICGS</sequence>
<keyword evidence="2" id="KW-1185">Reference proteome</keyword>
<accession>A0A4U8UUF0</accession>
<dbReference type="EMBL" id="AZBU02000001">
    <property type="protein sequence ID" value="TMS35807.1"/>
    <property type="molecule type" value="Genomic_DNA"/>
</dbReference>
<name>A0A4U8UUF0_STECR</name>
<protein>
    <submittedName>
        <fullName evidence="1">Uncharacterized protein</fullName>
    </submittedName>
</protein>